<name>A0A7J7IHV4_9RHOD</name>
<accession>A0A7J7IHV4</accession>
<comment type="caution">
    <text evidence="2">The sequence shown here is derived from an EMBL/GenBank/DDBJ whole genome shotgun (WGS) entry which is preliminary data.</text>
</comment>
<feature type="region of interest" description="Disordered" evidence="1">
    <location>
        <begin position="1"/>
        <end position="60"/>
    </location>
</feature>
<gene>
    <name evidence="2" type="ORF">F1559_004139</name>
</gene>
<dbReference type="AlphaFoldDB" id="A0A7J7IHV4"/>
<evidence type="ECO:0000313" key="3">
    <source>
        <dbReference type="Proteomes" id="UP000530660"/>
    </source>
</evidence>
<dbReference type="EMBL" id="VWRR01000011">
    <property type="protein sequence ID" value="KAF6002304.1"/>
    <property type="molecule type" value="Genomic_DNA"/>
</dbReference>
<dbReference type="Proteomes" id="UP000530660">
    <property type="component" value="Unassembled WGS sequence"/>
</dbReference>
<organism evidence="2 3">
    <name type="scientific">Cyanidiococcus yangmingshanensis</name>
    <dbReference type="NCBI Taxonomy" id="2690220"/>
    <lineage>
        <taxon>Eukaryota</taxon>
        <taxon>Rhodophyta</taxon>
        <taxon>Bangiophyceae</taxon>
        <taxon>Cyanidiales</taxon>
        <taxon>Cyanidiaceae</taxon>
        <taxon>Cyanidiococcus</taxon>
    </lineage>
</organism>
<reference evidence="2 3" key="1">
    <citation type="journal article" date="2020" name="J. Phycol.">
        <title>Comparative genome analysis reveals Cyanidiococcus gen. nov., a new extremophilic red algal genus sister to Cyanidioschyzon (Cyanidioschyzonaceae, Rhodophyta).</title>
        <authorList>
            <person name="Liu S.-L."/>
            <person name="Chiang Y.-R."/>
            <person name="Yoon H.S."/>
            <person name="Fu H.-Y."/>
        </authorList>
    </citation>
    <scope>NUCLEOTIDE SEQUENCE [LARGE SCALE GENOMIC DNA]</scope>
    <source>
        <strain evidence="2 3">THAL066</strain>
    </source>
</reference>
<feature type="compositionally biased region" description="Low complexity" evidence="1">
    <location>
        <begin position="21"/>
        <end position="36"/>
    </location>
</feature>
<dbReference type="OrthoDB" id="311172at2759"/>
<dbReference type="SUPFAM" id="SSF53067">
    <property type="entry name" value="Actin-like ATPase domain"/>
    <property type="match status" value="1"/>
</dbReference>
<keyword evidence="3" id="KW-1185">Reference proteome</keyword>
<protein>
    <submittedName>
        <fullName evidence="2">Uncharacterized protein</fullName>
    </submittedName>
</protein>
<dbReference type="Gene3D" id="3.30.420.40">
    <property type="match status" value="1"/>
</dbReference>
<dbReference type="InterPro" id="IPR043129">
    <property type="entry name" value="ATPase_NBD"/>
</dbReference>
<evidence type="ECO:0000256" key="1">
    <source>
        <dbReference type="SAM" id="MobiDB-lite"/>
    </source>
</evidence>
<sequence>MEEFLGEPLMLVTAPQPDTGSSSSSSAPLSPTLSSAEATGPFQATRSQQHGDHSLSPVTEKSLASVEASTGLASRALACRFLAQFSETVVSFDVRRLGAGHQACELLVQHVEILLLESYALANMYESRCRRAMADATKAKRIEAADGEPFRQVSGSMSSKVPRHNDAFMRSYQRRLSNMIGCCMVAGERERERLKHASDGELDSDLDEADDSVDLESVLRQVSLCCGRKPRRRQTGAFQFRLVGLSIMLDNVSAAADQRALAERLEWRFHCPTTVVCWDDITLPLIRVIRPSPLATQLGSSDNLEPRIPPSALPDPWRRAALLLFSSERGCLCRLVADAPAQQEQSRSLSSGTSGCLDIRVGGYGPLLGDEGSPFVLGLDALRGMLRTLDGMGGCCSDEHWEPTTHRSAAETLLVQALKHFECVDLESLLRCIYHIPLPRSRMVEFGYLVAALADPNPHEPQGNGIAAMAVYRAGHALGRHLAAAFRQSLPAVQKSYAAVASVATNTTANMTDARSTHLVPVVCVGHLFSFLGHSGALAEGLRAGWRRNRTPTLPRIRLQLCVYPSSSKTKPADPAEVMAVLLACDRSGVPGYATEAFLEYAAPHAHLEPVLVLE</sequence>
<proteinExistence type="predicted"/>
<evidence type="ECO:0000313" key="2">
    <source>
        <dbReference type="EMBL" id="KAF6002304.1"/>
    </source>
</evidence>